<dbReference type="EMBL" id="HBFK01024557">
    <property type="protein sequence ID" value="CAD8748613.1"/>
    <property type="molecule type" value="Transcribed_RNA"/>
</dbReference>
<evidence type="ECO:0000256" key="1">
    <source>
        <dbReference type="SAM" id="MobiDB-lite"/>
    </source>
</evidence>
<sequence>MSGFDLKDTEEKDLAHCARAAMLHAYATELPLLQATLDAHEDLTLLALLTDVQRPSLQRSQTAQLRAGAAPPQQFPPLPNGALGGGLQPPTSYLGAAHHAQQAEVIAALHAELADLRAKGPGRGAPRPKPPGHMNKRLGFLPPNGQSPASSGTAKTPAPFGAAKTLCAPGAAPAQAAGAPDATAARPALSPSEECGLTYASGSGGTLVKRCTNCTQPVSDCHHDASSCPHDFQWNNASQRSCIHAMALQGYTLVERDVKNHVIKFDRPCLFLPPSAPAALASCTSPSLPAVFDSGCGPVHCKQGPLTRPVVSFKLNGVAGSHPFTATPSSSAFLDTRTATGAPFRLLLPGTTYTSPAFPRTLISAGTLHRHGFSSHLRADGGTLVTPSGVHLPLSLHEGIYTFPSAAGDDRSSPCAFPAQVPTRTTPPSVVQRPPSPSGSTQRASSPLSPPPDDDVSPPPPPPTTTWSPAMLRQLDKVAVLHASNGHPGRSRLTRIVKAMAPDITRPSLQAVSLWYKHFPCEACIKAKARRPPSTLAHPPRAADPAGPGAKLSLDGAGHYKPTRRHNTDTIFATDQFSRARFAFPVPSISDSTILDVLNTWVAHSPTPLRHLHVDLQFHTKAVRAWCTAWNIALTFAAPDVHPQNGIAEKTVDLVKSTTRTNLLHAGLSNIFLDDAHEYACVQLNNTPMDKSGIAPLSLWPSAPFMHSTLSRFPFGCRIYGHTGKDPHAPNTGTRADVGIFLGHEPNSCSYRIYHSDAMTVKLSDDCLANYLVGKQLEVTLPQSWYPSYTHTWRARAQRLTRSGNAYAVEFVVAHYNGDVSTLSPSDQRAISTHPHHIPQILTIPVLDGLSTRPSGWITTSSVRSLLHAAYPTASTLADFAYESLLTWTPVTLADVPLVVRGDQQWPPPARSSTYAPTPSATDSSLGSKAPLKPTLPATSTLQLHFRCDSPVAFPSFLLGLPRAPSALPPAAPRRPAYERGGVSRTTQLASHASHPPRPHQWAPRPHHHAFPWDRVPSSHRVPGRSRVPSHGVHSVQ</sequence>
<reference evidence="3" key="1">
    <citation type="submission" date="2021-01" db="EMBL/GenBank/DDBJ databases">
        <authorList>
            <person name="Corre E."/>
            <person name="Pelletier E."/>
            <person name="Niang G."/>
            <person name="Scheremetjew M."/>
            <person name="Finn R."/>
            <person name="Kale V."/>
            <person name="Holt S."/>
            <person name="Cochrane G."/>
            <person name="Meng A."/>
            <person name="Brown T."/>
            <person name="Cohen L."/>
        </authorList>
    </citation>
    <scope>NUCLEOTIDE SEQUENCE</scope>
    <source>
        <strain evidence="3">CCMP441</strain>
    </source>
</reference>
<feature type="compositionally biased region" description="Polar residues" evidence="1">
    <location>
        <begin position="911"/>
        <end position="927"/>
    </location>
</feature>
<dbReference type="InterPro" id="IPR012337">
    <property type="entry name" value="RNaseH-like_sf"/>
</dbReference>
<dbReference type="PROSITE" id="PS50994">
    <property type="entry name" value="INTEGRASE"/>
    <property type="match status" value="1"/>
</dbReference>
<feature type="region of interest" description="Disordered" evidence="1">
    <location>
        <begin position="407"/>
        <end position="468"/>
    </location>
</feature>
<name>A0A7S0TZN6_HEMAN</name>
<gene>
    <name evidence="3" type="ORF">HAND1043_LOCUS15110</name>
</gene>
<feature type="region of interest" description="Disordered" evidence="1">
    <location>
        <begin position="118"/>
        <end position="157"/>
    </location>
</feature>
<feature type="compositionally biased region" description="Low complexity" evidence="1">
    <location>
        <begin position="420"/>
        <end position="433"/>
    </location>
</feature>
<feature type="region of interest" description="Disordered" evidence="1">
    <location>
        <begin position="531"/>
        <end position="552"/>
    </location>
</feature>
<feature type="region of interest" description="Disordered" evidence="1">
    <location>
        <begin position="903"/>
        <end position="934"/>
    </location>
</feature>
<feature type="compositionally biased region" description="Polar residues" evidence="1">
    <location>
        <begin position="144"/>
        <end position="154"/>
    </location>
</feature>
<proteinExistence type="predicted"/>
<feature type="domain" description="Integrase catalytic" evidence="2">
    <location>
        <begin position="544"/>
        <end position="704"/>
    </location>
</feature>
<dbReference type="InterPro" id="IPR036397">
    <property type="entry name" value="RNaseH_sf"/>
</dbReference>
<feature type="region of interest" description="Disordered" evidence="1">
    <location>
        <begin position="965"/>
        <end position="1037"/>
    </location>
</feature>
<dbReference type="Gene3D" id="3.30.420.10">
    <property type="entry name" value="Ribonuclease H-like superfamily/Ribonuclease H"/>
    <property type="match status" value="1"/>
</dbReference>
<feature type="region of interest" description="Disordered" evidence="1">
    <location>
        <begin position="59"/>
        <end position="89"/>
    </location>
</feature>
<feature type="compositionally biased region" description="Low complexity" evidence="1">
    <location>
        <begin position="537"/>
        <end position="550"/>
    </location>
</feature>
<dbReference type="GO" id="GO:0003676">
    <property type="term" value="F:nucleic acid binding"/>
    <property type="evidence" value="ECO:0007669"/>
    <property type="project" value="InterPro"/>
</dbReference>
<dbReference type="InterPro" id="IPR001584">
    <property type="entry name" value="Integrase_cat-core"/>
</dbReference>
<dbReference type="SUPFAM" id="SSF53098">
    <property type="entry name" value="Ribonuclease H-like"/>
    <property type="match status" value="1"/>
</dbReference>
<evidence type="ECO:0000313" key="3">
    <source>
        <dbReference type="EMBL" id="CAD8748613.1"/>
    </source>
</evidence>
<dbReference type="AlphaFoldDB" id="A0A7S0TZN6"/>
<organism evidence="3">
    <name type="scientific">Hemiselmis andersenii</name>
    <name type="common">Cryptophyte alga</name>
    <dbReference type="NCBI Taxonomy" id="464988"/>
    <lineage>
        <taxon>Eukaryota</taxon>
        <taxon>Cryptophyceae</taxon>
        <taxon>Cryptomonadales</taxon>
        <taxon>Hemiselmidaceae</taxon>
        <taxon>Hemiselmis</taxon>
    </lineage>
</organism>
<accession>A0A7S0TZN6</accession>
<evidence type="ECO:0000259" key="2">
    <source>
        <dbReference type="PROSITE" id="PS50994"/>
    </source>
</evidence>
<protein>
    <recommendedName>
        <fullName evidence="2">Integrase catalytic domain-containing protein</fullName>
    </recommendedName>
</protein>
<dbReference type="GO" id="GO:0015074">
    <property type="term" value="P:DNA integration"/>
    <property type="evidence" value="ECO:0007669"/>
    <property type="project" value="InterPro"/>
</dbReference>